<evidence type="ECO:0000259" key="2">
    <source>
        <dbReference type="Pfam" id="PF18991"/>
    </source>
</evidence>
<evidence type="ECO:0000259" key="1">
    <source>
        <dbReference type="Pfam" id="PF13569"/>
    </source>
</evidence>
<feature type="domain" description="DUF5724" evidence="2">
    <location>
        <begin position="59"/>
        <end position="1263"/>
    </location>
</feature>
<evidence type="ECO:0000313" key="5">
    <source>
        <dbReference type="Proteomes" id="UP001324270"/>
    </source>
</evidence>
<protein>
    <submittedName>
        <fullName evidence="4">DUF4132 domain-containing protein</fullName>
    </submittedName>
</protein>
<dbReference type="InterPro" id="IPR056639">
    <property type="entry name" value="DUF7737"/>
</dbReference>
<feature type="domain" description="DUF7737" evidence="3">
    <location>
        <begin position="1567"/>
        <end position="1667"/>
    </location>
</feature>
<accession>A0ABU5YCZ6</accession>
<dbReference type="EMBL" id="JAYKBV010000009">
    <property type="protein sequence ID" value="MEB3040538.1"/>
    <property type="molecule type" value="Genomic_DNA"/>
</dbReference>
<dbReference type="InterPro" id="IPR025406">
    <property type="entry name" value="DUF4132"/>
</dbReference>
<reference evidence="4 5" key="1">
    <citation type="submission" date="2023-12" db="EMBL/GenBank/DDBJ databases">
        <title>Genomic sequences of Capnocytophaga and Parvimonas strains.</title>
        <authorList>
            <person name="Watt R.M."/>
            <person name="Wang M."/>
            <person name="Yang T."/>
            <person name="Tong W.M."/>
        </authorList>
    </citation>
    <scope>NUCLEOTIDE SEQUENCE [LARGE SCALE GENOMIC DNA]</scope>
    <source>
        <strain evidence="4 5">CCUG 13156</strain>
    </source>
</reference>
<sequence>MIEREQVNQYLAPFKAKELKKEDLASFSQSYQKLGEYILNKPSSKEQQHLEANFSSLGLPDKLWETKEGKALAALLFSEVQAPYIQCVWDIAYQFPYSYSYSRRPFRSPNPEDYRAKQLRTLKRLRSFYNVGVGTLPVEEQFQYAFYKGGEEDFFVVVLSENPDAYYPLFEEIFFGEHEIGGVCESLIKAALMVKDTRYHTLVEKLLLAAQLQEGLRQTILESLDGATVPVFQRFIALVLEHNLTRFSSVVRAVDVWFGFGWEAPQQAVVKRTLELAQTYLADLDKAREAVGSKDNVERYVALWAVAVYNVQEALSLATEALNNTQTSYEACVAVLYFMYQTQKKTAEILPFAEKYFGIEPAWDYWILQNLPKGEIPQELFEKMRTAAHKLPKDGKNFEGLGFRWLNFTVKPLDIYQSVLKVANEQQQQILAGELAEIPVDVRHILLDDIFPVLSRWSSHTYYNNDKEDNTPPEDYSADSWQRTLVRTALNDKGPYVVSKAMEILKKVPLVKDDILALEQVLSRKNKEQRKESVALLVKQPEAVLKDSTSRMIVSKNADQRLAALEILTVLQEEQRLTDYVTEQVEAYKGRKLSKNEQVLMDKLTYNPETATELRYDLTNGFGVLNLDNLTSFDLPKPQFDKERKEKKGGFLFDKLVNIQKVGEGISELLALWRSNKDYEYQYEGYQGATETILLGYGIRRQHKGTDEETPMEILEDLPLADLWKGWHEKYQFNEVEYYFAKRYCGNLYYENATPKGIDDFLSMYYPELKIHFQGQIHSYDGEANKAATLLGYLMNAYSEDRVLLASFKLSVFEDALATFPKEKRGEIYKRGYSSLDWDDVVRDYAAVVYFGSDGDFPYYTNDQLFRLWQILYYLYICGDKGLDPEKCTPREVLPAIRAFVRKKDQLPRINEGLLQLTLMLYNKGKLSTDDLIFFSLLDEDLFAMAQGAENYFSRRLPKWIKDTLTFPEILLEQVKTNMLQVELQRGDLPTDASLYIGKLNEIEGMHYFFEALERMGKEPFAKGYGSGTSKRFTFSHIMEVSQPSATDTFTAFKEHLDEVKLDKKRLVEAACYAPHWTEWIGDYLKIKSFREAVWWFIAHTTDYMDAEKETIVSQYSSVPRDDFQRGAIDVDWYHRVHKAVGKEGWKLIQESAKYLSEGMGYRRVKLYSAVLTGEIKLSEVIQKITEKRDKDYVMALGLVPINKKKEEEDLVSRYNLLQTFLKESKQFGQQRQESEKNAVEIGLDNLSRNAGYEDSIRFSWAMEAKATQQIMEKATLTLDDTTIRLVIDDQGKAELEVTKGDKTLKSVPDKYKKNKEVETLKEGKSYLTKQYSRTRLSLEQAMLSQTLFTVAELTKIMEHPVVKAMLSKLVLFNPETQASGFWQDGKLLNAEGTLTPLKADDKLLIAHPSHLFYAVQWDLYQKYLFDKELKQPFKQVFRELYVPTKDELETSNRSERYQGHQVQPQKTVALLRSRGWTVNYEEGLQRVYHKEGFRATIYAAADWYTPSDVEAPTLEYVVFYSLKDGKEVPMKEINPVIFSEVMRDVDLVVSVAHVGGVDPEASHSTMQMRAALARESARLFKLTNVEVKERHILVKGKLGEYSIHLGSGMVSQGGLQLSILAVQSQHRGRVFLPFVDDDPKSAEIISKMRLFAEDDKIKDPTILSQIK</sequence>
<evidence type="ECO:0000259" key="3">
    <source>
        <dbReference type="Pfam" id="PF24879"/>
    </source>
</evidence>
<dbReference type="Pfam" id="PF13569">
    <property type="entry name" value="DUF4132"/>
    <property type="match status" value="1"/>
</dbReference>
<name>A0ABU5YCZ6_9FLAO</name>
<feature type="domain" description="DUF4132" evidence="1">
    <location>
        <begin position="1303"/>
        <end position="1477"/>
    </location>
</feature>
<dbReference type="Pfam" id="PF18991">
    <property type="entry name" value="DUF5724"/>
    <property type="match status" value="1"/>
</dbReference>
<dbReference type="InterPro" id="IPR043782">
    <property type="entry name" value="DUF5724"/>
</dbReference>
<keyword evidence="5" id="KW-1185">Reference proteome</keyword>
<gene>
    <name evidence="4" type="ORF">VJJ49_07505</name>
</gene>
<dbReference type="Proteomes" id="UP001324270">
    <property type="component" value="Unassembled WGS sequence"/>
</dbReference>
<dbReference type="Pfam" id="PF24879">
    <property type="entry name" value="DUF7737"/>
    <property type="match status" value="1"/>
</dbReference>
<proteinExistence type="predicted"/>
<organism evidence="4 5">
    <name type="scientific">Capnocytophaga gingivalis</name>
    <dbReference type="NCBI Taxonomy" id="1017"/>
    <lineage>
        <taxon>Bacteria</taxon>
        <taxon>Pseudomonadati</taxon>
        <taxon>Bacteroidota</taxon>
        <taxon>Flavobacteriia</taxon>
        <taxon>Flavobacteriales</taxon>
        <taxon>Flavobacteriaceae</taxon>
        <taxon>Capnocytophaga</taxon>
    </lineage>
</organism>
<comment type="caution">
    <text evidence="4">The sequence shown here is derived from an EMBL/GenBank/DDBJ whole genome shotgun (WGS) entry which is preliminary data.</text>
</comment>
<dbReference type="RefSeq" id="WP_323979490.1">
    <property type="nucleotide sequence ID" value="NZ_JAYKBV010000009.1"/>
</dbReference>
<evidence type="ECO:0000313" key="4">
    <source>
        <dbReference type="EMBL" id="MEB3040538.1"/>
    </source>
</evidence>